<protein>
    <submittedName>
        <fullName evidence="1">Uncharacterized protein</fullName>
    </submittedName>
</protein>
<proteinExistence type="predicted"/>
<dbReference type="EMBL" id="QUMU01000019">
    <property type="protein sequence ID" value="REG22533.1"/>
    <property type="molecule type" value="Genomic_DNA"/>
</dbReference>
<accession>A0ABX9JMG2</accession>
<sequence length="123" mass="13643">MEHSTHALPVGTVDFRKGDFILSRSQDGQWKVFRVDDIVLVSRLVALNFKHGVEFIEEKDVLDSARPEIYVVVTSFSRAFPASPQAVEAIKTKALGESVSNTYVRVEQFTKENSVVYKAGGGP</sequence>
<dbReference type="Proteomes" id="UP000256345">
    <property type="component" value="Unassembled WGS sequence"/>
</dbReference>
<evidence type="ECO:0000313" key="2">
    <source>
        <dbReference type="Proteomes" id="UP000256345"/>
    </source>
</evidence>
<name>A0ABX9JMG2_9BACT</name>
<comment type="caution">
    <text evidence="1">The sequence shown here is derived from an EMBL/GenBank/DDBJ whole genome shotgun (WGS) entry which is preliminary data.</text>
</comment>
<keyword evidence="2" id="KW-1185">Reference proteome</keyword>
<reference evidence="1 2" key="1">
    <citation type="submission" date="2018-08" db="EMBL/GenBank/DDBJ databases">
        <title>Genomic Encyclopedia of Archaeal and Bacterial Type Strains, Phase II (KMG-II): from individual species to whole genera.</title>
        <authorList>
            <person name="Goeker M."/>
        </authorList>
    </citation>
    <scope>NUCLEOTIDE SEQUENCE [LARGE SCALE GENOMIC DNA]</scope>
    <source>
        <strain evidence="1 2">DSM 2261</strain>
    </source>
</reference>
<gene>
    <name evidence="1" type="ORF">ATI61_11963</name>
</gene>
<organism evidence="1 2">
    <name type="scientific">Archangium gephyra</name>
    <dbReference type="NCBI Taxonomy" id="48"/>
    <lineage>
        <taxon>Bacteria</taxon>
        <taxon>Pseudomonadati</taxon>
        <taxon>Myxococcota</taxon>
        <taxon>Myxococcia</taxon>
        <taxon>Myxococcales</taxon>
        <taxon>Cystobacterineae</taxon>
        <taxon>Archangiaceae</taxon>
        <taxon>Archangium</taxon>
    </lineage>
</organism>
<dbReference type="RefSeq" id="WP_047857682.1">
    <property type="nucleotide sequence ID" value="NZ_CP011509.1"/>
</dbReference>
<evidence type="ECO:0000313" key="1">
    <source>
        <dbReference type="EMBL" id="REG22533.1"/>
    </source>
</evidence>